<dbReference type="Gene3D" id="3.40.50.2300">
    <property type="match status" value="1"/>
</dbReference>
<feature type="compositionally biased region" description="Polar residues" evidence="2">
    <location>
        <begin position="17"/>
        <end position="26"/>
    </location>
</feature>
<protein>
    <recommendedName>
        <fullName evidence="3">Response regulatory domain-containing protein</fullName>
    </recommendedName>
</protein>
<evidence type="ECO:0000256" key="2">
    <source>
        <dbReference type="SAM" id="MobiDB-lite"/>
    </source>
</evidence>
<evidence type="ECO:0000313" key="4">
    <source>
        <dbReference type="EMBL" id="CAD9007889.1"/>
    </source>
</evidence>
<dbReference type="EMBL" id="HBGA01051534">
    <property type="protein sequence ID" value="CAD9007889.1"/>
    <property type="molecule type" value="Transcribed_RNA"/>
</dbReference>
<feature type="region of interest" description="Disordered" evidence="2">
    <location>
        <begin position="17"/>
        <end position="41"/>
    </location>
</feature>
<proteinExistence type="predicted"/>
<dbReference type="PROSITE" id="PS50110">
    <property type="entry name" value="RESPONSE_REGULATORY"/>
    <property type="match status" value="1"/>
</dbReference>
<evidence type="ECO:0000259" key="3">
    <source>
        <dbReference type="PROSITE" id="PS50110"/>
    </source>
</evidence>
<dbReference type="InterPro" id="IPR001789">
    <property type="entry name" value="Sig_transdc_resp-reg_receiver"/>
</dbReference>
<dbReference type="AlphaFoldDB" id="A0A7S1IC38"/>
<name>A0A7S1IC38_9EUGL</name>
<accession>A0A7S1IC38</accession>
<dbReference type="InterPro" id="IPR011006">
    <property type="entry name" value="CheY-like_superfamily"/>
</dbReference>
<feature type="domain" description="Response regulatory" evidence="3">
    <location>
        <begin position="63"/>
        <end position="129"/>
    </location>
</feature>
<gene>
    <name evidence="4" type="ORF">EGYM00392_LOCUS18983</name>
</gene>
<reference evidence="4" key="1">
    <citation type="submission" date="2021-01" db="EMBL/GenBank/DDBJ databases">
        <authorList>
            <person name="Corre E."/>
            <person name="Pelletier E."/>
            <person name="Niang G."/>
            <person name="Scheremetjew M."/>
            <person name="Finn R."/>
            <person name="Kale V."/>
            <person name="Holt S."/>
            <person name="Cochrane G."/>
            <person name="Meng A."/>
            <person name="Brown T."/>
            <person name="Cohen L."/>
        </authorList>
    </citation>
    <scope>NUCLEOTIDE SEQUENCE</scope>
    <source>
        <strain evidence="4">NIES-381</strain>
    </source>
</reference>
<dbReference type="GO" id="GO:0000160">
    <property type="term" value="P:phosphorelay signal transduction system"/>
    <property type="evidence" value="ECO:0007669"/>
    <property type="project" value="InterPro"/>
</dbReference>
<comment type="caution">
    <text evidence="1">Lacks conserved residue(s) required for the propagation of feature annotation.</text>
</comment>
<evidence type="ECO:0000256" key="1">
    <source>
        <dbReference type="PROSITE-ProRule" id="PRU00169"/>
    </source>
</evidence>
<sequence>MYCVLTTEIFTPTPSKVGVHSSSSELGSPFHTMASPSDSNLGRELCSQHVTGDGLLRSPEEVLVMVVDDTPMNFRLMKAMAKSAGCRTILMNSGEEAVLYFQNAFNTTCSSEQNERLPDVVLMALRPRR</sequence>
<dbReference type="SUPFAM" id="SSF52172">
    <property type="entry name" value="CheY-like"/>
    <property type="match status" value="1"/>
</dbReference>
<organism evidence="4">
    <name type="scientific">Eutreptiella gymnastica</name>
    <dbReference type="NCBI Taxonomy" id="73025"/>
    <lineage>
        <taxon>Eukaryota</taxon>
        <taxon>Discoba</taxon>
        <taxon>Euglenozoa</taxon>
        <taxon>Euglenida</taxon>
        <taxon>Spirocuta</taxon>
        <taxon>Euglenophyceae</taxon>
        <taxon>Eutreptiales</taxon>
        <taxon>Eutreptiaceae</taxon>
        <taxon>Eutreptiella</taxon>
    </lineage>
</organism>